<evidence type="ECO:0000313" key="2">
    <source>
        <dbReference type="Proteomes" id="UP001149165"/>
    </source>
</evidence>
<name>A0A9W9FBS7_9EURO</name>
<reference evidence="1" key="1">
    <citation type="submission" date="2022-11" db="EMBL/GenBank/DDBJ databases">
        <authorList>
            <person name="Petersen C."/>
        </authorList>
    </citation>
    <scope>NUCLEOTIDE SEQUENCE</scope>
    <source>
        <strain evidence="1">IBT 30069</strain>
    </source>
</reference>
<protein>
    <submittedName>
        <fullName evidence="1">P-loop containing nucleoside triphosphate hydrolase protein</fullName>
    </submittedName>
</protein>
<sequence>MDFKQFAEGPTRPKQVISLGFYRTGSHSLKAALTILGYRDVFHSSAMAKDVAKWVGMDKAADDKISYLPSYTGRTWSRDDLNRYFGPCEALTDVTPLAEPLLREFPEACVILVHSDFDS</sequence>
<dbReference type="AlphaFoldDB" id="A0A9W9FBS7"/>
<dbReference type="Gene3D" id="3.40.50.300">
    <property type="entry name" value="P-loop containing nucleotide triphosphate hydrolases"/>
    <property type="match status" value="1"/>
</dbReference>
<dbReference type="InterPro" id="IPR040632">
    <property type="entry name" value="Sulfotransfer_4"/>
</dbReference>
<reference evidence="1" key="2">
    <citation type="journal article" date="2023" name="IMA Fungus">
        <title>Comparative genomic study of the Penicillium genus elucidates a diverse pangenome and 15 lateral gene transfer events.</title>
        <authorList>
            <person name="Petersen C."/>
            <person name="Sorensen T."/>
            <person name="Nielsen M.R."/>
            <person name="Sondergaard T.E."/>
            <person name="Sorensen J.L."/>
            <person name="Fitzpatrick D.A."/>
            <person name="Frisvad J.C."/>
            <person name="Nielsen K.L."/>
        </authorList>
    </citation>
    <scope>NUCLEOTIDE SEQUENCE</scope>
    <source>
        <strain evidence="1">IBT 30069</strain>
    </source>
</reference>
<dbReference type="Pfam" id="PF17784">
    <property type="entry name" value="Sulfotransfer_4"/>
    <property type="match status" value="1"/>
</dbReference>
<gene>
    <name evidence="1" type="ORF">N7456_008059</name>
</gene>
<dbReference type="OrthoDB" id="408152at2759"/>
<keyword evidence="1" id="KW-0378">Hydrolase</keyword>
<dbReference type="EMBL" id="JAPQKH010000005">
    <property type="protein sequence ID" value="KAJ5097338.1"/>
    <property type="molecule type" value="Genomic_DNA"/>
</dbReference>
<dbReference type="Proteomes" id="UP001149165">
    <property type="component" value="Unassembled WGS sequence"/>
</dbReference>
<evidence type="ECO:0000313" key="1">
    <source>
        <dbReference type="EMBL" id="KAJ5097338.1"/>
    </source>
</evidence>
<dbReference type="InterPro" id="IPR027417">
    <property type="entry name" value="P-loop_NTPase"/>
</dbReference>
<proteinExistence type="predicted"/>
<accession>A0A9W9FBS7</accession>
<comment type="caution">
    <text evidence="1">The sequence shown here is derived from an EMBL/GenBank/DDBJ whole genome shotgun (WGS) entry which is preliminary data.</text>
</comment>
<keyword evidence="2" id="KW-1185">Reference proteome</keyword>
<organism evidence="1 2">
    <name type="scientific">Penicillium angulare</name>
    <dbReference type="NCBI Taxonomy" id="116970"/>
    <lineage>
        <taxon>Eukaryota</taxon>
        <taxon>Fungi</taxon>
        <taxon>Dikarya</taxon>
        <taxon>Ascomycota</taxon>
        <taxon>Pezizomycotina</taxon>
        <taxon>Eurotiomycetes</taxon>
        <taxon>Eurotiomycetidae</taxon>
        <taxon>Eurotiales</taxon>
        <taxon>Aspergillaceae</taxon>
        <taxon>Penicillium</taxon>
    </lineage>
</organism>
<dbReference type="GO" id="GO:0016787">
    <property type="term" value="F:hydrolase activity"/>
    <property type="evidence" value="ECO:0007669"/>
    <property type="project" value="UniProtKB-KW"/>
</dbReference>